<evidence type="ECO:0000256" key="4">
    <source>
        <dbReference type="ARBA" id="ARBA00038223"/>
    </source>
</evidence>
<dbReference type="InterPro" id="IPR051383">
    <property type="entry name" value="COX19"/>
</dbReference>
<dbReference type="AlphaFoldDB" id="A0A9J6E737"/>
<dbReference type="VEuPathDB" id="VectorBase:LOC119164136"/>
<dbReference type="Proteomes" id="UP000821866">
    <property type="component" value="Chromosome 3"/>
</dbReference>
<sequence length="120" mass="13307">MSSVTFGQKVFTPKPPDKGSFPLDHEGECKQGVLKYLLCLKDHDGSAEPCRHLAKDYLECRMNRQARRQVGAMSDTEASAEAVNTEAVKDSLPNDEEADKVLSFQEAMAIADKEIHALIR</sequence>
<protein>
    <recommendedName>
        <fullName evidence="8">Cytochrome c oxidase assembly protein cox19</fullName>
    </recommendedName>
</protein>
<comment type="subcellular location">
    <subcellularLocation>
        <location evidence="1">Cytoplasm</location>
    </subcellularLocation>
</comment>
<dbReference type="PROSITE" id="PS51808">
    <property type="entry name" value="CHCH"/>
    <property type="match status" value="1"/>
</dbReference>
<evidence type="ECO:0000313" key="7">
    <source>
        <dbReference type="Proteomes" id="UP000821866"/>
    </source>
</evidence>
<gene>
    <name evidence="6" type="ORF">HPB51_006827</name>
</gene>
<organism evidence="6 7">
    <name type="scientific">Rhipicephalus microplus</name>
    <name type="common">Cattle tick</name>
    <name type="synonym">Boophilus microplus</name>
    <dbReference type="NCBI Taxonomy" id="6941"/>
    <lineage>
        <taxon>Eukaryota</taxon>
        <taxon>Metazoa</taxon>
        <taxon>Ecdysozoa</taxon>
        <taxon>Arthropoda</taxon>
        <taxon>Chelicerata</taxon>
        <taxon>Arachnida</taxon>
        <taxon>Acari</taxon>
        <taxon>Parasitiformes</taxon>
        <taxon>Ixodida</taxon>
        <taxon>Ixodoidea</taxon>
        <taxon>Ixodidae</taxon>
        <taxon>Rhipicephalinae</taxon>
        <taxon>Rhipicephalus</taxon>
        <taxon>Boophilus</taxon>
    </lineage>
</organism>
<comment type="similarity">
    <text evidence="4">Belongs to the COX19 family.</text>
</comment>
<keyword evidence="3" id="KW-1015">Disulfide bond</keyword>
<dbReference type="PANTHER" id="PTHR21107:SF2">
    <property type="entry name" value="CYTOCHROME C OXIDASE ASSEMBLY PROTEIN COX19"/>
    <property type="match status" value="1"/>
</dbReference>
<comment type="caution">
    <text evidence="6">The sequence shown here is derived from an EMBL/GenBank/DDBJ whole genome shotgun (WGS) entry which is preliminary data.</text>
</comment>
<evidence type="ECO:0008006" key="8">
    <source>
        <dbReference type="Google" id="ProtNLM"/>
    </source>
</evidence>
<dbReference type="GO" id="GO:0033617">
    <property type="term" value="P:mitochondrial respiratory chain complex IV assembly"/>
    <property type="evidence" value="ECO:0007669"/>
    <property type="project" value="TreeGrafter"/>
</dbReference>
<keyword evidence="2" id="KW-0963">Cytoplasm</keyword>
<accession>A0A9J6E737</accession>
<dbReference type="GO" id="GO:0005758">
    <property type="term" value="C:mitochondrial intermembrane space"/>
    <property type="evidence" value="ECO:0007669"/>
    <property type="project" value="TreeGrafter"/>
</dbReference>
<feature type="region of interest" description="Disordered" evidence="5">
    <location>
        <begin position="1"/>
        <end position="23"/>
    </location>
</feature>
<evidence type="ECO:0000313" key="6">
    <source>
        <dbReference type="EMBL" id="KAH8030395.1"/>
    </source>
</evidence>
<proteinExistence type="inferred from homology"/>
<evidence type="ECO:0000256" key="2">
    <source>
        <dbReference type="ARBA" id="ARBA00022490"/>
    </source>
</evidence>
<keyword evidence="7" id="KW-1185">Reference proteome</keyword>
<reference evidence="6" key="2">
    <citation type="submission" date="2021-09" db="EMBL/GenBank/DDBJ databases">
        <authorList>
            <person name="Jia N."/>
            <person name="Wang J."/>
            <person name="Shi W."/>
            <person name="Du L."/>
            <person name="Sun Y."/>
            <person name="Zhan W."/>
            <person name="Jiang J."/>
            <person name="Wang Q."/>
            <person name="Zhang B."/>
            <person name="Ji P."/>
            <person name="Sakyi L.B."/>
            <person name="Cui X."/>
            <person name="Yuan T."/>
            <person name="Jiang B."/>
            <person name="Yang W."/>
            <person name="Lam T.T.-Y."/>
            <person name="Chang Q."/>
            <person name="Ding S."/>
            <person name="Wang X."/>
            <person name="Zhu J."/>
            <person name="Ruan X."/>
            <person name="Zhao L."/>
            <person name="Wei J."/>
            <person name="Que T."/>
            <person name="Du C."/>
            <person name="Cheng J."/>
            <person name="Dai P."/>
            <person name="Han X."/>
            <person name="Huang E."/>
            <person name="Gao Y."/>
            <person name="Liu J."/>
            <person name="Shao H."/>
            <person name="Ye R."/>
            <person name="Li L."/>
            <person name="Wei W."/>
            <person name="Wang X."/>
            <person name="Wang C."/>
            <person name="Huo Q."/>
            <person name="Li W."/>
            <person name="Guo W."/>
            <person name="Chen H."/>
            <person name="Chen S."/>
            <person name="Zhou L."/>
            <person name="Zhou L."/>
            <person name="Ni X."/>
            <person name="Tian J."/>
            <person name="Zhou Y."/>
            <person name="Sheng Y."/>
            <person name="Liu T."/>
            <person name="Pan Y."/>
            <person name="Xia L."/>
            <person name="Li J."/>
            <person name="Zhao F."/>
            <person name="Cao W."/>
        </authorList>
    </citation>
    <scope>NUCLEOTIDE SEQUENCE</scope>
    <source>
        <strain evidence="6">Rmic-2018</strain>
        <tissue evidence="6">Larvae</tissue>
    </source>
</reference>
<evidence type="ECO:0000256" key="5">
    <source>
        <dbReference type="SAM" id="MobiDB-lite"/>
    </source>
</evidence>
<name>A0A9J6E737_RHIMP</name>
<evidence type="ECO:0000256" key="1">
    <source>
        <dbReference type="ARBA" id="ARBA00004496"/>
    </source>
</evidence>
<evidence type="ECO:0000256" key="3">
    <source>
        <dbReference type="ARBA" id="ARBA00023157"/>
    </source>
</evidence>
<dbReference type="EMBL" id="JABSTU010000005">
    <property type="protein sequence ID" value="KAH8030395.1"/>
    <property type="molecule type" value="Genomic_DNA"/>
</dbReference>
<dbReference type="PANTHER" id="PTHR21107">
    <property type="entry name" value="CYTOCHROME C OXIDASE ASSEMBLY PROTEIN COX19"/>
    <property type="match status" value="1"/>
</dbReference>
<feature type="region of interest" description="Disordered" evidence="5">
    <location>
        <begin position="71"/>
        <end position="94"/>
    </location>
</feature>
<reference evidence="6" key="1">
    <citation type="journal article" date="2020" name="Cell">
        <title>Large-Scale Comparative Analyses of Tick Genomes Elucidate Their Genetic Diversity and Vector Capacities.</title>
        <authorList>
            <consortium name="Tick Genome and Microbiome Consortium (TIGMIC)"/>
            <person name="Jia N."/>
            <person name="Wang J."/>
            <person name="Shi W."/>
            <person name="Du L."/>
            <person name="Sun Y."/>
            <person name="Zhan W."/>
            <person name="Jiang J.F."/>
            <person name="Wang Q."/>
            <person name="Zhang B."/>
            <person name="Ji P."/>
            <person name="Bell-Sakyi L."/>
            <person name="Cui X.M."/>
            <person name="Yuan T.T."/>
            <person name="Jiang B.G."/>
            <person name="Yang W.F."/>
            <person name="Lam T.T."/>
            <person name="Chang Q.C."/>
            <person name="Ding S.J."/>
            <person name="Wang X.J."/>
            <person name="Zhu J.G."/>
            <person name="Ruan X.D."/>
            <person name="Zhao L."/>
            <person name="Wei J.T."/>
            <person name="Ye R.Z."/>
            <person name="Que T.C."/>
            <person name="Du C.H."/>
            <person name="Zhou Y.H."/>
            <person name="Cheng J.X."/>
            <person name="Dai P.F."/>
            <person name="Guo W.B."/>
            <person name="Han X.H."/>
            <person name="Huang E.J."/>
            <person name="Li L.F."/>
            <person name="Wei W."/>
            <person name="Gao Y.C."/>
            <person name="Liu J.Z."/>
            <person name="Shao H.Z."/>
            <person name="Wang X."/>
            <person name="Wang C.C."/>
            <person name="Yang T.C."/>
            <person name="Huo Q.B."/>
            <person name="Li W."/>
            <person name="Chen H.Y."/>
            <person name="Chen S.E."/>
            <person name="Zhou L.G."/>
            <person name="Ni X.B."/>
            <person name="Tian J.H."/>
            <person name="Sheng Y."/>
            <person name="Liu T."/>
            <person name="Pan Y.S."/>
            <person name="Xia L.Y."/>
            <person name="Li J."/>
            <person name="Zhao F."/>
            <person name="Cao W.C."/>
        </authorList>
    </citation>
    <scope>NUCLEOTIDE SEQUENCE</scope>
    <source>
        <strain evidence="6">Rmic-2018</strain>
    </source>
</reference>